<dbReference type="AlphaFoldDB" id="A0A379EWM9"/>
<dbReference type="OrthoDB" id="9797352at2"/>
<dbReference type="GO" id="GO:0005737">
    <property type="term" value="C:cytoplasm"/>
    <property type="evidence" value="ECO:0007669"/>
    <property type="project" value="UniProtKB-SubCell"/>
</dbReference>
<reference evidence="5" key="2">
    <citation type="submission" date="2024-05" db="EMBL/GenBank/DDBJ databases">
        <title>Determining zoonotic pasteurella genome.</title>
        <authorList>
            <person name="Maeda T."/>
            <person name="Takahashi T."/>
            <person name="Yoshida H."/>
        </authorList>
    </citation>
    <scope>NUCLEOTIDE SEQUENCE</scope>
    <source>
        <strain evidence="5">PA42</strain>
    </source>
</reference>
<proteinExistence type="inferred from homology"/>
<evidence type="ECO:0000256" key="1">
    <source>
        <dbReference type="ARBA" id="ARBA00008984"/>
    </source>
</evidence>
<dbReference type="PROSITE" id="PS01148">
    <property type="entry name" value="UPF0033"/>
    <property type="match status" value="1"/>
</dbReference>
<keyword evidence="10" id="KW-1185">Reference proteome</keyword>
<feature type="domain" description="UPF0033" evidence="4">
    <location>
        <begin position="10"/>
        <end position="34"/>
    </location>
</feature>
<dbReference type="InterPro" id="IPR022931">
    <property type="entry name" value="Sulphur_carrier_TusA"/>
</dbReference>
<evidence type="ECO:0000313" key="8">
    <source>
        <dbReference type="EMBL" id="SUC39204.1"/>
    </source>
</evidence>
<accession>A0A379EWM9</accession>
<dbReference type="HAMAP" id="MF_00413">
    <property type="entry name" value="Thiourid_synth_A"/>
    <property type="match status" value="1"/>
</dbReference>
<sequence>MNEITVTQTLDTLGLRCPEPVMLIRKHIRYLENGDVLLLIADDPATTRDIPSFCQFMEHTLLKSEVETTPFKYWVKKGK</sequence>
<evidence type="ECO:0000313" key="5">
    <source>
        <dbReference type="EMBL" id="GJH43433.1"/>
    </source>
</evidence>
<dbReference type="EMBL" id="UGTV01000017">
    <property type="protein sequence ID" value="SUC39204.1"/>
    <property type="molecule type" value="Genomic_DNA"/>
</dbReference>
<comment type="subcellular location">
    <subcellularLocation>
        <location evidence="3">Cytoplasm</location>
    </subcellularLocation>
</comment>
<protein>
    <recommendedName>
        <fullName evidence="3">Sulfur carrier protein TusA</fullName>
    </recommendedName>
</protein>
<comment type="similarity">
    <text evidence="1 3">Belongs to the sulfur carrier protein TusA family.</text>
</comment>
<dbReference type="GO" id="GO:0016740">
    <property type="term" value="F:transferase activity"/>
    <property type="evidence" value="ECO:0007669"/>
    <property type="project" value="UniProtKB-KW"/>
</dbReference>
<reference evidence="6 9" key="1">
    <citation type="submission" date="2018-06" db="EMBL/GenBank/DDBJ databases">
        <authorList>
            <consortium name="Pathogen Informatics"/>
            <person name="Doyle S."/>
        </authorList>
    </citation>
    <scope>NUCLEOTIDE SEQUENCE [LARGE SCALE GENOMIC DNA]</scope>
    <source>
        <strain evidence="6 9">NCTC11621</strain>
    </source>
</reference>
<dbReference type="InterPro" id="IPR001455">
    <property type="entry name" value="TusA-like"/>
</dbReference>
<evidence type="ECO:0000313" key="9">
    <source>
        <dbReference type="Proteomes" id="UP000254704"/>
    </source>
</evidence>
<organism evidence="6 9">
    <name type="scientific">Pasteurella canis</name>
    <dbReference type="NCBI Taxonomy" id="753"/>
    <lineage>
        <taxon>Bacteria</taxon>
        <taxon>Pseudomonadati</taxon>
        <taxon>Pseudomonadota</taxon>
        <taxon>Gammaproteobacteria</taxon>
        <taxon>Pasteurellales</taxon>
        <taxon>Pasteurellaceae</taxon>
        <taxon>Pasteurella</taxon>
    </lineage>
</organism>
<dbReference type="SUPFAM" id="SSF64307">
    <property type="entry name" value="SirA-like"/>
    <property type="match status" value="1"/>
</dbReference>
<dbReference type="Proteomes" id="UP000254704">
    <property type="component" value="Unassembled WGS sequence"/>
</dbReference>
<dbReference type="EMBL" id="BPUX01000025">
    <property type="protein sequence ID" value="GJH43433.1"/>
    <property type="molecule type" value="Genomic_DNA"/>
</dbReference>
<keyword evidence="6" id="KW-0808">Transferase</keyword>
<dbReference type="Proteomes" id="UP001052140">
    <property type="component" value="Unassembled WGS sequence"/>
</dbReference>
<name>A0A379EWM9_9PAST</name>
<dbReference type="Pfam" id="PF01206">
    <property type="entry name" value="TusA"/>
    <property type="match status" value="1"/>
</dbReference>
<dbReference type="InterPro" id="IPR036868">
    <property type="entry name" value="TusA-like_sf"/>
</dbReference>
<dbReference type="EMBL" id="UGTV01000015">
    <property type="protein sequence ID" value="SUC10766.1"/>
    <property type="molecule type" value="Genomic_DNA"/>
</dbReference>
<evidence type="ECO:0000256" key="2">
    <source>
        <dbReference type="ARBA" id="ARBA00022490"/>
    </source>
</evidence>
<dbReference type="GeneID" id="69687622"/>
<feature type="active site" description="Cysteine persulfide intermediate" evidence="3">
    <location>
        <position position="17"/>
    </location>
</feature>
<dbReference type="GO" id="GO:0097163">
    <property type="term" value="F:sulfur carrier activity"/>
    <property type="evidence" value="ECO:0007669"/>
    <property type="project" value="UniProtKB-UniRule"/>
</dbReference>
<gene>
    <name evidence="6" type="primary">tusA_1</name>
    <name evidence="3 5" type="synonym">tusA</name>
    <name evidence="7" type="synonym">tusA_2</name>
    <name evidence="8" type="synonym">tusA_3</name>
    <name evidence="6" type="ORF">NCTC11621_01845</name>
    <name evidence="7" type="ORF">NCTC11621_02254</name>
    <name evidence="8" type="ORF">NCTC11621_02259</name>
    <name evidence="5" type="ORF">PA42_16070</name>
</gene>
<evidence type="ECO:0000259" key="4">
    <source>
        <dbReference type="PROSITE" id="PS01148"/>
    </source>
</evidence>
<dbReference type="PANTHER" id="PTHR33279:SF2">
    <property type="entry name" value="SULFUR CARRIER PROTEIN TUSA"/>
    <property type="match status" value="1"/>
</dbReference>
<dbReference type="NCBIfam" id="NF001423">
    <property type="entry name" value="PRK00299.1"/>
    <property type="match status" value="1"/>
</dbReference>
<dbReference type="PANTHER" id="PTHR33279">
    <property type="entry name" value="SULFUR CARRIER PROTEIN YEDF-RELATED"/>
    <property type="match status" value="1"/>
</dbReference>
<dbReference type="GO" id="GO:0002143">
    <property type="term" value="P:tRNA wobble position uridine thiolation"/>
    <property type="evidence" value="ECO:0007669"/>
    <property type="project" value="InterPro"/>
</dbReference>
<keyword evidence="2 3" id="KW-0963">Cytoplasm</keyword>
<dbReference type="EMBL" id="UGTV01000017">
    <property type="protein sequence ID" value="SUC39199.1"/>
    <property type="molecule type" value="Genomic_DNA"/>
</dbReference>
<dbReference type="Gene3D" id="3.30.110.40">
    <property type="entry name" value="TusA-like domain"/>
    <property type="match status" value="1"/>
</dbReference>
<comment type="function">
    <text evidence="3">Sulfur carrier protein which probably makes part of a sulfur-relay system.</text>
</comment>
<evidence type="ECO:0000256" key="3">
    <source>
        <dbReference type="HAMAP-Rule" id="MF_00413"/>
    </source>
</evidence>
<evidence type="ECO:0000313" key="7">
    <source>
        <dbReference type="EMBL" id="SUC39199.1"/>
    </source>
</evidence>
<evidence type="ECO:0000313" key="10">
    <source>
        <dbReference type="Proteomes" id="UP001052140"/>
    </source>
</evidence>
<dbReference type="RefSeq" id="WP_115323312.1">
    <property type="nucleotide sequence ID" value="NZ_BPUX01000025.1"/>
</dbReference>
<evidence type="ECO:0000313" key="6">
    <source>
        <dbReference type="EMBL" id="SUC10766.1"/>
    </source>
</evidence>